<dbReference type="KEGG" id="pcat:Pcatena_11770"/>
<evidence type="ECO:0000256" key="3">
    <source>
        <dbReference type="ARBA" id="ARBA00022692"/>
    </source>
</evidence>
<dbReference type="GO" id="GO:0005524">
    <property type="term" value="F:ATP binding"/>
    <property type="evidence" value="ECO:0007669"/>
    <property type="project" value="UniProtKB-KW"/>
</dbReference>
<dbReference type="GO" id="GO:0015421">
    <property type="term" value="F:ABC-type oligopeptide transporter activity"/>
    <property type="evidence" value="ECO:0007669"/>
    <property type="project" value="TreeGrafter"/>
</dbReference>
<evidence type="ECO:0000256" key="2">
    <source>
        <dbReference type="ARBA" id="ARBA00022448"/>
    </source>
</evidence>
<dbReference type="InterPro" id="IPR027417">
    <property type="entry name" value="P-loop_NTPase"/>
</dbReference>
<dbReference type="Proteomes" id="UP000273154">
    <property type="component" value="Chromosome"/>
</dbReference>
<dbReference type="CDD" id="cd03254">
    <property type="entry name" value="ABCC_Glucan_exporter_like"/>
    <property type="match status" value="1"/>
</dbReference>
<dbReference type="CDD" id="cd18547">
    <property type="entry name" value="ABC_6TM_Tm288_like"/>
    <property type="match status" value="1"/>
</dbReference>
<accession>A0A3G9KA87</accession>
<keyword evidence="2" id="KW-0813">Transport</keyword>
<evidence type="ECO:0000256" key="7">
    <source>
        <dbReference type="ARBA" id="ARBA00023136"/>
    </source>
</evidence>
<dbReference type="FunFam" id="3.40.50.300:FF:000287">
    <property type="entry name" value="Multidrug ABC transporter ATP-binding protein"/>
    <property type="match status" value="1"/>
</dbReference>
<dbReference type="InterPro" id="IPR003439">
    <property type="entry name" value="ABC_transporter-like_ATP-bd"/>
</dbReference>
<evidence type="ECO:0000256" key="11">
    <source>
        <dbReference type="SAM" id="Phobius"/>
    </source>
</evidence>
<keyword evidence="5 14" id="KW-0067">ATP-binding</keyword>
<dbReference type="Pfam" id="PF00005">
    <property type="entry name" value="ABC_tran"/>
    <property type="match status" value="1"/>
</dbReference>
<dbReference type="PROSITE" id="PS50893">
    <property type="entry name" value="ABC_TRANSPORTER_2"/>
    <property type="match status" value="1"/>
</dbReference>
<evidence type="ECO:0000313" key="14">
    <source>
        <dbReference type="EMBL" id="BBH50590.1"/>
    </source>
</evidence>
<dbReference type="GeneID" id="88849315"/>
<dbReference type="InterPro" id="IPR017871">
    <property type="entry name" value="ABC_transporter-like_CS"/>
</dbReference>
<dbReference type="OrthoDB" id="3176683at2"/>
<dbReference type="Gene3D" id="3.40.50.300">
    <property type="entry name" value="P-loop containing nucleotide triphosphate hydrolases"/>
    <property type="match status" value="1"/>
</dbReference>
<dbReference type="PANTHER" id="PTHR43394:SF1">
    <property type="entry name" value="ATP-BINDING CASSETTE SUB-FAMILY B MEMBER 10, MITOCHONDRIAL"/>
    <property type="match status" value="1"/>
</dbReference>
<evidence type="ECO:0000256" key="9">
    <source>
        <dbReference type="ARBA" id="ARBA00061644"/>
    </source>
</evidence>
<evidence type="ECO:0000259" key="13">
    <source>
        <dbReference type="PROSITE" id="PS50929"/>
    </source>
</evidence>
<evidence type="ECO:0000313" key="15">
    <source>
        <dbReference type="Proteomes" id="UP000273154"/>
    </source>
</evidence>
<feature type="transmembrane region" description="Helical" evidence="11">
    <location>
        <begin position="70"/>
        <end position="91"/>
    </location>
</feature>
<evidence type="ECO:0000256" key="5">
    <source>
        <dbReference type="ARBA" id="ARBA00022840"/>
    </source>
</evidence>
<dbReference type="PROSITE" id="PS00211">
    <property type="entry name" value="ABC_TRANSPORTER_1"/>
    <property type="match status" value="1"/>
</dbReference>
<dbReference type="GO" id="GO:0016887">
    <property type="term" value="F:ATP hydrolysis activity"/>
    <property type="evidence" value="ECO:0007669"/>
    <property type="project" value="InterPro"/>
</dbReference>
<feature type="transmembrane region" description="Helical" evidence="11">
    <location>
        <begin position="149"/>
        <end position="169"/>
    </location>
</feature>
<protein>
    <recommendedName>
        <fullName evidence="10">Fatty acid ABC transporter ATP-binding/permease protein</fullName>
    </recommendedName>
</protein>
<reference evidence="15" key="1">
    <citation type="submission" date="2018-11" db="EMBL/GenBank/DDBJ databases">
        <title>Comparative genomics of Parolsenella catena and Libanicoccus massiliensis: Reclassification of Libanicoccus massiliensis as Parolsenella massiliensis comb. nov.</title>
        <authorList>
            <person name="Sakamoto M."/>
            <person name="Ikeyama N."/>
            <person name="Murakami T."/>
            <person name="Mori H."/>
            <person name="Yuki M."/>
            <person name="Ohkuma M."/>
        </authorList>
    </citation>
    <scope>NUCLEOTIDE SEQUENCE [LARGE SCALE GENOMIC DNA]</scope>
    <source>
        <strain evidence="15">JCM 31932</strain>
    </source>
</reference>
<evidence type="ECO:0000256" key="4">
    <source>
        <dbReference type="ARBA" id="ARBA00022741"/>
    </source>
</evidence>
<dbReference type="Gene3D" id="1.20.1560.10">
    <property type="entry name" value="ABC transporter type 1, transmembrane domain"/>
    <property type="match status" value="1"/>
</dbReference>
<dbReference type="PANTHER" id="PTHR43394">
    <property type="entry name" value="ATP-DEPENDENT PERMEASE MDL1, MITOCHONDRIAL"/>
    <property type="match status" value="1"/>
</dbReference>
<comment type="function">
    <text evidence="8">ABC transporter involved in fatty acid import. Transmembrane domains (TMD) form a pore in the membrane and the ATP-binding domain (NBD) is responsible for energy generation.</text>
</comment>
<evidence type="ECO:0000256" key="1">
    <source>
        <dbReference type="ARBA" id="ARBA00004651"/>
    </source>
</evidence>
<dbReference type="SUPFAM" id="SSF90123">
    <property type="entry name" value="ABC transporter transmembrane region"/>
    <property type="match status" value="1"/>
</dbReference>
<comment type="similarity">
    <text evidence="9">Belongs to the ABC transporter superfamily. Lipid exporter (TC 3.A.1.106) family.</text>
</comment>
<dbReference type="PROSITE" id="PS50929">
    <property type="entry name" value="ABC_TM1F"/>
    <property type="match status" value="1"/>
</dbReference>
<dbReference type="InterPro" id="IPR011527">
    <property type="entry name" value="ABC1_TM_dom"/>
</dbReference>
<organism evidence="14 15">
    <name type="scientific">Parolsenella catena</name>
    <dbReference type="NCBI Taxonomy" id="2003188"/>
    <lineage>
        <taxon>Bacteria</taxon>
        <taxon>Bacillati</taxon>
        <taxon>Actinomycetota</taxon>
        <taxon>Coriobacteriia</taxon>
        <taxon>Coriobacteriales</taxon>
        <taxon>Atopobiaceae</taxon>
        <taxon>Parolsenella</taxon>
    </lineage>
</organism>
<evidence type="ECO:0000256" key="8">
    <source>
        <dbReference type="ARBA" id="ARBA00055053"/>
    </source>
</evidence>
<evidence type="ECO:0000259" key="12">
    <source>
        <dbReference type="PROSITE" id="PS50893"/>
    </source>
</evidence>
<gene>
    <name evidence="14" type="primary">mdlB_6</name>
    <name evidence="14" type="ORF">Pcatena_11770</name>
</gene>
<feature type="domain" description="ABC transmembrane type-1" evidence="13">
    <location>
        <begin position="35"/>
        <end position="316"/>
    </location>
</feature>
<dbReference type="RefSeq" id="WP_126422537.1">
    <property type="nucleotide sequence ID" value="NZ_AP019367.1"/>
</dbReference>
<dbReference type="InterPro" id="IPR036640">
    <property type="entry name" value="ABC1_TM_sf"/>
</dbReference>
<dbReference type="Pfam" id="PF00664">
    <property type="entry name" value="ABC_membrane"/>
    <property type="match status" value="1"/>
</dbReference>
<sequence length="616" mass="66267">MAVFTTKGGSGKPANLGRTMRRLLDYMGGARLMLLAVGVLASVCALCQLAGTYMIKPVVNCLTTADVGGFRAGIVLTASIYAVGALCALGYTQTMVRAAQRVVFDIRRDLFAHLQTLPLSFFDRTRTGDVMSYFTNDVDTVSEALNNSFANVIQAAIQAVGTIILLFVLDWRLTLVTVACDVALIAYVRVAGKRSSRHFSAMQSTLGALDGYVQEMCAGQKVVQAYTYERESLAGFRARNERLREQGTAAQTYAATMVPITVAMTYTNYAIVAVMGSLLAARGLTDMGSLASYLVFVRQAAMPFNQVTQLGNFLLNALAGAERLFSVMDVAPEADEGTVALERLGAEADGPARAAAGASGWAWRRSDGTAVPLAGDVRFHDVTFGYEPGQTVLENLSLFAKPGQKIAFVGSTGAGKTTITNLINRFYDVRAGQITYDGIDVRDIDKASLRASLGIVLQDTHLFRGTVADNIRFGKLDATDEEVRAAAVTANADGFIRRLPKGYDTPVTADGANLSAGQRQLLAIARAAVANPPVLILDEATSSVDTRTEALIERGMDALMAGRTVFVIAHRLSTVRNANAIMVLEHGRIIERGTHEELLAQHGEYWQLYHGMRELS</sequence>
<dbReference type="InterPro" id="IPR039421">
    <property type="entry name" value="Type_1_exporter"/>
</dbReference>
<dbReference type="SUPFAM" id="SSF52540">
    <property type="entry name" value="P-loop containing nucleoside triphosphate hydrolases"/>
    <property type="match status" value="1"/>
</dbReference>
<keyword evidence="15" id="KW-1185">Reference proteome</keyword>
<keyword evidence="3 11" id="KW-0812">Transmembrane</keyword>
<proteinExistence type="inferred from homology"/>
<name>A0A3G9KA87_9ACTN</name>
<dbReference type="SMART" id="SM00382">
    <property type="entry name" value="AAA"/>
    <property type="match status" value="1"/>
</dbReference>
<evidence type="ECO:0000256" key="10">
    <source>
        <dbReference type="ARBA" id="ARBA00071747"/>
    </source>
</evidence>
<feature type="domain" description="ABC transporter" evidence="12">
    <location>
        <begin position="377"/>
        <end position="611"/>
    </location>
</feature>
<comment type="subcellular location">
    <subcellularLocation>
        <location evidence="1">Cell membrane</location>
        <topology evidence="1">Multi-pass membrane protein</topology>
    </subcellularLocation>
</comment>
<keyword evidence="7 11" id="KW-0472">Membrane</keyword>
<evidence type="ECO:0000256" key="6">
    <source>
        <dbReference type="ARBA" id="ARBA00022989"/>
    </source>
</evidence>
<feature type="transmembrane region" description="Helical" evidence="11">
    <location>
        <begin position="175"/>
        <end position="192"/>
    </location>
</feature>
<dbReference type="GO" id="GO:0005886">
    <property type="term" value="C:plasma membrane"/>
    <property type="evidence" value="ECO:0007669"/>
    <property type="project" value="UniProtKB-SubCell"/>
</dbReference>
<dbReference type="EMBL" id="AP019367">
    <property type="protein sequence ID" value="BBH50590.1"/>
    <property type="molecule type" value="Genomic_DNA"/>
</dbReference>
<dbReference type="InterPro" id="IPR003593">
    <property type="entry name" value="AAA+_ATPase"/>
</dbReference>
<dbReference type="AlphaFoldDB" id="A0A3G9KA87"/>
<keyword evidence="4" id="KW-0547">Nucleotide-binding</keyword>
<keyword evidence="6 11" id="KW-1133">Transmembrane helix</keyword>
<feature type="transmembrane region" description="Helical" evidence="11">
    <location>
        <begin position="32"/>
        <end position="55"/>
    </location>
</feature>